<evidence type="ECO:0000256" key="6">
    <source>
        <dbReference type="SAM" id="Phobius"/>
    </source>
</evidence>
<dbReference type="GO" id="GO:0006644">
    <property type="term" value="P:phospholipid metabolic process"/>
    <property type="evidence" value="ECO:0007669"/>
    <property type="project" value="EnsemblFungi"/>
</dbReference>
<dbReference type="EMBL" id="HE580272">
    <property type="protein sequence ID" value="CCD25753.1"/>
    <property type="molecule type" value="Genomic_DNA"/>
</dbReference>
<dbReference type="OMA" id="YGLDICQ"/>
<dbReference type="STRING" id="1071378.G0WD92"/>
<comment type="similarity">
    <text evidence="2">Belongs to the PA-phosphatase related phosphoesterase family.</text>
</comment>
<keyword evidence="3 6" id="KW-0812">Transmembrane</keyword>
<dbReference type="GO" id="GO:0016020">
    <property type="term" value="C:membrane"/>
    <property type="evidence" value="ECO:0007669"/>
    <property type="project" value="UniProtKB-SubCell"/>
</dbReference>
<dbReference type="GeneID" id="11497091"/>
<dbReference type="GO" id="GO:0046839">
    <property type="term" value="P:phospholipid dephosphorylation"/>
    <property type="evidence" value="ECO:0007669"/>
    <property type="project" value="TreeGrafter"/>
</dbReference>
<evidence type="ECO:0000256" key="1">
    <source>
        <dbReference type="ARBA" id="ARBA00004141"/>
    </source>
</evidence>
<protein>
    <recommendedName>
        <fullName evidence="7">Phosphatidic acid phosphatase type 2/haloperoxidase domain-containing protein</fullName>
    </recommendedName>
</protein>
<dbReference type="InterPro" id="IPR036938">
    <property type="entry name" value="PAP2/HPO_sf"/>
</dbReference>
<dbReference type="RefSeq" id="XP_003670996.1">
    <property type="nucleotide sequence ID" value="XM_003670948.1"/>
</dbReference>
<dbReference type="PANTHER" id="PTHR10165">
    <property type="entry name" value="LIPID PHOSPHATE PHOSPHATASE"/>
    <property type="match status" value="1"/>
</dbReference>
<dbReference type="AlphaFoldDB" id="G0WD92"/>
<feature type="transmembrane region" description="Helical" evidence="6">
    <location>
        <begin position="234"/>
        <end position="252"/>
    </location>
</feature>
<feature type="transmembrane region" description="Helical" evidence="6">
    <location>
        <begin position="60"/>
        <end position="81"/>
    </location>
</feature>
<keyword evidence="5 6" id="KW-0472">Membrane</keyword>
<evidence type="ECO:0000256" key="4">
    <source>
        <dbReference type="ARBA" id="ARBA00022989"/>
    </source>
</evidence>
<dbReference type="OrthoDB" id="10030083at2759"/>
<accession>G0WD92</accession>
<organism evidence="8 9">
    <name type="scientific">Naumovozyma dairenensis (strain ATCC 10597 / BCRC 20456 / CBS 421 / NBRC 0211 / NRRL Y-12639)</name>
    <name type="common">Saccharomyces dairenensis</name>
    <dbReference type="NCBI Taxonomy" id="1071378"/>
    <lineage>
        <taxon>Eukaryota</taxon>
        <taxon>Fungi</taxon>
        <taxon>Dikarya</taxon>
        <taxon>Ascomycota</taxon>
        <taxon>Saccharomycotina</taxon>
        <taxon>Saccharomycetes</taxon>
        <taxon>Saccharomycetales</taxon>
        <taxon>Saccharomycetaceae</taxon>
        <taxon>Naumovozyma</taxon>
    </lineage>
</organism>
<evidence type="ECO:0000259" key="7">
    <source>
        <dbReference type="SMART" id="SM00014"/>
    </source>
</evidence>
<dbReference type="eggNOG" id="KOG3030">
    <property type="taxonomic scope" value="Eukaryota"/>
</dbReference>
<dbReference type="HOGENOM" id="CLU_021458_4_0_1"/>
<gene>
    <name evidence="8" type="primary">NDAI0F04350</name>
    <name evidence="8" type="ordered locus">NDAI_0F04350</name>
</gene>
<feature type="transmembrane region" description="Helical" evidence="6">
    <location>
        <begin position="18"/>
        <end position="39"/>
    </location>
</feature>
<reference evidence="8 9" key="1">
    <citation type="journal article" date="2011" name="Proc. Natl. Acad. Sci. U.S.A.">
        <title>Evolutionary erosion of yeast sex chromosomes by mating-type switching accidents.</title>
        <authorList>
            <person name="Gordon J.L."/>
            <person name="Armisen D."/>
            <person name="Proux-Wera E."/>
            <person name="Oheigeartaigh S.S."/>
            <person name="Byrne K.P."/>
            <person name="Wolfe K.H."/>
        </authorList>
    </citation>
    <scope>NUCLEOTIDE SEQUENCE [LARGE SCALE GENOMIC DNA]</scope>
    <source>
        <strain evidence="9">ATCC 10597 / BCRC 20456 / CBS 421 / NBRC 0211 / NRRL Y-12639</strain>
    </source>
</reference>
<dbReference type="SUPFAM" id="SSF48317">
    <property type="entry name" value="Acid phosphatase/Vanadium-dependent haloperoxidase"/>
    <property type="match status" value="1"/>
</dbReference>
<dbReference type="Proteomes" id="UP000000689">
    <property type="component" value="Chromosome 6"/>
</dbReference>
<dbReference type="GO" id="GO:0008195">
    <property type="term" value="F:phosphatidate phosphatase activity"/>
    <property type="evidence" value="ECO:0007669"/>
    <property type="project" value="EnsemblFungi"/>
</dbReference>
<dbReference type="PANTHER" id="PTHR10165:SF155">
    <property type="entry name" value="LIPID PHOSPHATE PHOSPHATASE 1"/>
    <property type="match status" value="1"/>
</dbReference>
<feature type="domain" description="Phosphatidic acid phosphatase type 2/haloperoxidase" evidence="7">
    <location>
        <begin position="139"/>
        <end position="277"/>
    </location>
</feature>
<keyword evidence="9" id="KW-1185">Reference proteome</keyword>
<evidence type="ECO:0000256" key="2">
    <source>
        <dbReference type="ARBA" id="ARBA00008816"/>
    </source>
</evidence>
<evidence type="ECO:0000313" key="8">
    <source>
        <dbReference type="EMBL" id="CCD25753.1"/>
    </source>
</evidence>
<dbReference type="KEGG" id="ndi:NDAI_0F04350"/>
<name>G0WD92_NAUDC</name>
<dbReference type="Gene3D" id="1.20.144.10">
    <property type="entry name" value="Phosphatidic acid phosphatase type 2/haloperoxidase"/>
    <property type="match status" value="1"/>
</dbReference>
<sequence length="300" mass="34734">MLVPKRTLNYFQFYSTKYIVIFLCTIFFIYTELGLAPRLQNIKFKLDNPHISKSYIEDEVIGGWECIILSVLISSIVVFWYCTIGTPSLRKTISRYNNNIHEAIEASYDDDDDDDNDMETYSSVRWVQNKYVHFLHLSLICLLMVITINGAMTNSLKLIIGNFRPDFLARCQPKPLDDEQASVDGYYGLDICQQPNKYILIEGLKSTPSGHSSFITAGLGFLFVWQSKFIVGHYLKHVWCLVLIVIVMIERITDHRHHWYDVLSGSLLGWLIIWACWRNVFTKQLKRRSLLPAPVTASMD</sequence>
<dbReference type="SMART" id="SM00014">
    <property type="entry name" value="acidPPc"/>
    <property type="match status" value="1"/>
</dbReference>
<dbReference type="Pfam" id="PF01569">
    <property type="entry name" value="PAP2"/>
    <property type="match status" value="1"/>
</dbReference>
<dbReference type="CDD" id="cd03390">
    <property type="entry name" value="PAP2_containing_1_like"/>
    <property type="match status" value="1"/>
</dbReference>
<evidence type="ECO:0000256" key="3">
    <source>
        <dbReference type="ARBA" id="ARBA00022692"/>
    </source>
</evidence>
<dbReference type="InterPro" id="IPR000326">
    <property type="entry name" value="PAP2/HPO"/>
</dbReference>
<feature type="transmembrane region" description="Helical" evidence="6">
    <location>
        <begin position="131"/>
        <end position="152"/>
    </location>
</feature>
<evidence type="ECO:0000256" key="5">
    <source>
        <dbReference type="ARBA" id="ARBA00023136"/>
    </source>
</evidence>
<keyword evidence="4 6" id="KW-1133">Transmembrane helix</keyword>
<feature type="transmembrane region" description="Helical" evidence="6">
    <location>
        <begin position="258"/>
        <end position="277"/>
    </location>
</feature>
<proteinExistence type="inferred from homology"/>
<dbReference type="InterPro" id="IPR043216">
    <property type="entry name" value="PAP-like"/>
</dbReference>
<evidence type="ECO:0000313" key="9">
    <source>
        <dbReference type="Proteomes" id="UP000000689"/>
    </source>
</evidence>
<comment type="subcellular location">
    <subcellularLocation>
        <location evidence="1">Membrane</location>
        <topology evidence="1">Multi-pass membrane protein</topology>
    </subcellularLocation>
</comment>